<accession>A0A5B8MHW0</accession>
<dbReference type="Proteomes" id="UP000316726">
    <property type="component" value="Chromosome 3"/>
</dbReference>
<dbReference type="AlphaFoldDB" id="A0A5B8MHW0"/>
<keyword evidence="2" id="KW-1185">Reference proteome</keyword>
<name>A0A5B8MHW0_9CHLO</name>
<dbReference type="EMBL" id="CP031036">
    <property type="protein sequence ID" value="QDZ19654.1"/>
    <property type="molecule type" value="Genomic_DNA"/>
</dbReference>
<evidence type="ECO:0000313" key="1">
    <source>
        <dbReference type="EMBL" id="QDZ19654.1"/>
    </source>
</evidence>
<gene>
    <name evidence="1" type="ORF">A3770_03p21720</name>
</gene>
<proteinExistence type="predicted"/>
<reference evidence="1 2" key="1">
    <citation type="submission" date="2018-07" db="EMBL/GenBank/DDBJ databases">
        <title>The complete nuclear genome of the prasinophyte Chloropicon primus (CCMP1205).</title>
        <authorList>
            <person name="Pombert J.-F."/>
            <person name="Otis C."/>
            <person name="Turmel M."/>
            <person name="Lemieux C."/>
        </authorList>
    </citation>
    <scope>NUCLEOTIDE SEQUENCE [LARGE SCALE GENOMIC DNA]</scope>
    <source>
        <strain evidence="1 2">CCMP1205</strain>
    </source>
</reference>
<protein>
    <submittedName>
        <fullName evidence="1">Uncharacterized protein</fullName>
    </submittedName>
</protein>
<sequence>MDASKLDELCDFSEQDKEAARYRKFESEVSPSSTYAVDDNWRMVPMKDLHPLKFALLGERGTRGAGARSYHISVPRKVIEESKFRLVRSNQSKHNSFSLTSHVAL</sequence>
<evidence type="ECO:0000313" key="2">
    <source>
        <dbReference type="Proteomes" id="UP000316726"/>
    </source>
</evidence>
<organism evidence="1 2">
    <name type="scientific">Chloropicon primus</name>
    <dbReference type="NCBI Taxonomy" id="1764295"/>
    <lineage>
        <taxon>Eukaryota</taxon>
        <taxon>Viridiplantae</taxon>
        <taxon>Chlorophyta</taxon>
        <taxon>Chloropicophyceae</taxon>
        <taxon>Chloropicales</taxon>
        <taxon>Chloropicaceae</taxon>
        <taxon>Chloropicon</taxon>
    </lineage>
</organism>